<dbReference type="GO" id="GO:0005741">
    <property type="term" value="C:mitochondrial outer membrane"/>
    <property type="evidence" value="ECO:0007669"/>
    <property type="project" value="UniProtKB-SubCell"/>
</dbReference>
<comment type="subcellular location">
    <subcellularLocation>
        <location evidence="1">Mitochondrion outer membrane</location>
    </subcellularLocation>
</comment>
<keyword evidence="4" id="KW-1134">Transmembrane beta strand</keyword>
<keyword evidence="14" id="KW-0496">Mitochondrion</keyword>
<evidence type="ECO:0000256" key="17">
    <source>
        <dbReference type="ARBA" id="ARBA00034430"/>
    </source>
</evidence>
<keyword evidence="5" id="KW-1017">Isopeptide bond</keyword>
<keyword evidence="11" id="KW-0007">Acetylation</keyword>
<dbReference type="Pfam" id="PF01459">
    <property type="entry name" value="Porin_3"/>
    <property type="match status" value="1"/>
</dbReference>
<dbReference type="Proteomes" id="UP000694412">
    <property type="component" value="Chromosome 3"/>
</dbReference>
<comment type="catalytic activity">
    <reaction evidence="17">
        <text>K(+)(in) = K(+)(out)</text>
        <dbReference type="Rhea" id="RHEA:29463"/>
        <dbReference type="ChEBI" id="CHEBI:29103"/>
    </reaction>
</comment>
<evidence type="ECO:0000256" key="1">
    <source>
        <dbReference type="ARBA" id="ARBA00004294"/>
    </source>
</evidence>
<comment type="function">
    <text evidence="19">Non-selective voltage-gated ion channel that mediates the transport of anions and cations through the mitochondrion outer membrane and plasma membrane. Forms a high-conducting channel with a stable open state and a voltage-induced closure with a mild preference for anions over cations. Involved in male fertility and sperm mitochondrial sheath formation.</text>
</comment>
<evidence type="ECO:0000313" key="21">
    <source>
        <dbReference type="Ensembl" id="ENSCJPP00005002490.1"/>
    </source>
</evidence>
<evidence type="ECO:0000256" key="16">
    <source>
        <dbReference type="ARBA" id="ARBA00024167"/>
    </source>
</evidence>
<protein>
    <recommendedName>
        <fullName evidence="20">Non-selective voltage-gated ion channel VDAC3</fullName>
    </recommendedName>
</protein>
<name>A0A8C2SSH1_COTJA</name>
<evidence type="ECO:0000256" key="12">
    <source>
        <dbReference type="ARBA" id="ARBA00023065"/>
    </source>
</evidence>
<sequence>MVLPLWTSHLSTSSEWLWSESAVLNTLVSLAQRHPFHFPSNPFPMQTELKWQQHQTTNHAITAWPVSQRPTVLIHPNPLLCAGSPTSSPGLFTSCRRECINLGCNTDIDLSGPTTSGWAALGYADWLAGCQMASERAKSKLSQNNSALGYKAGDFQLHLNVNDGTEFGGSVYQKVNNEAETSVSLAWTAGSSKTCFGIAAELPRATSSLALNNGSLTGIGDTLALQPGVKLTLRLD</sequence>
<dbReference type="InterPro" id="IPR023614">
    <property type="entry name" value="Porin_dom_sf"/>
</dbReference>
<dbReference type="GO" id="GO:0015288">
    <property type="term" value="F:porin activity"/>
    <property type="evidence" value="ECO:0007669"/>
    <property type="project" value="UniProtKB-KW"/>
</dbReference>
<dbReference type="Ensembl" id="ENSCJPT00005004576.1">
    <property type="protein sequence ID" value="ENSCJPP00005002490.1"/>
    <property type="gene ID" value="ENSCJPG00005002749.1"/>
</dbReference>
<keyword evidence="9" id="KW-1000">Mitochondrion outer membrane</keyword>
<evidence type="ECO:0000256" key="5">
    <source>
        <dbReference type="ARBA" id="ARBA00022499"/>
    </source>
</evidence>
<keyword evidence="15" id="KW-0472">Membrane</keyword>
<evidence type="ECO:0000256" key="15">
    <source>
        <dbReference type="ARBA" id="ARBA00023136"/>
    </source>
</evidence>
<keyword evidence="7" id="KW-0812">Transmembrane</keyword>
<dbReference type="InterPro" id="IPR027246">
    <property type="entry name" value="Porin_Euk/Tom40"/>
</dbReference>
<evidence type="ECO:0000256" key="20">
    <source>
        <dbReference type="ARBA" id="ARBA00050036"/>
    </source>
</evidence>
<evidence type="ECO:0000256" key="18">
    <source>
        <dbReference type="ARBA" id="ARBA00046980"/>
    </source>
</evidence>
<dbReference type="GeneTree" id="ENSGT00950000182869"/>
<evidence type="ECO:0000256" key="9">
    <source>
        <dbReference type="ARBA" id="ARBA00022787"/>
    </source>
</evidence>
<dbReference type="Gene3D" id="2.40.160.10">
    <property type="entry name" value="Porin"/>
    <property type="match status" value="1"/>
</dbReference>
<evidence type="ECO:0000256" key="19">
    <source>
        <dbReference type="ARBA" id="ARBA00049964"/>
    </source>
</evidence>
<keyword evidence="8" id="KW-0547">Nucleotide-binding</keyword>
<evidence type="ECO:0000313" key="22">
    <source>
        <dbReference type="Proteomes" id="UP000694412"/>
    </source>
</evidence>
<evidence type="ECO:0000256" key="14">
    <source>
        <dbReference type="ARBA" id="ARBA00023128"/>
    </source>
</evidence>
<dbReference type="GO" id="GO:0000166">
    <property type="term" value="F:nucleotide binding"/>
    <property type="evidence" value="ECO:0007669"/>
    <property type="project" value="UniProtKB-KW"/>
</dbReference>
<keyword evidence="13" id="KW-0626">Porin</keyword>
<organism evidence="21 22">
    <name type="scientific">Coturnix japonica</name>
    <name type="common">Japanese quail</name>
    <name type="synonym">Coturnix coturnix japonica</name>
    <dbReference type="NCBI Taxonomy" id="93934"/>
    <lineage>
        <taxon>Eukaryota</taxon>
        <taxon>Metazoa</taxon>
        <taxon>Chordata</taxon>
        <taxon>Craniata</taxon>
        <taxon>Vertebrata</taxon>
        <taxon>Euteleostomi</taxon>
        <taxon>Archelosauria</taxon>
        <taxon>Archosauria</taxon>
        <taxon>Dinosauria</taxon>
        <taxon>Saurischia</taxon>
        <taxon>Theropoda</taxon>
        <taxon>Coelurosauria</taxon>
        <taxon>Aves</taxon>
        <taxon>Neognathae</taxon>
        <taxon>Galloanserae</taxon>
        <taxon>Galliformes</taxon>
        <taxon>Phasianidae</taxon>
        <taxon>Perdicinae</taxon>
        <taxon>Coturnix</taxon>
    </lineage>
</organism>
<keyword evidence="6" id="KW-0597">Phosphoprotein</keyword>
<comment type="similarity">
    <text evidence="2">Belongs to the eukaryotic mitochondrial porin family.</text>
</comment>
<dbReference type="GO" id="GO:0046930">
    <property type="term" value="C:pore complex"/>
    <property type="evidence" value="ECO:0007669"/>
    <property type="project" value="UniProtKB-KW"/>
</dbReference>
<comment type="catalytic activity">
    <reaction evidence="16">
        <text>chloride(in) = chloride(out)</text>
        <dbReference type="Rhea" id="RHEA:29823"/>
        <dbReference type="ChEBI" id="CHEBI:17996"/>
    </reaction>
</comment>
<evidence type="ECO:0000256" key="4">
    <source>
        <dbReference type="ARBA" id="ARBA00022452"/>
    </source>
</evidence>
<accession>A0A8C2SSH1</accession>
<evidence type="ECO:0000256" key="8">
    <source>
        <dbReference type="ARBA" id="ARBA00022741"/>
    </source>
</evidence>
<evidence type="ECO:0000256" key="13">
    <source>
        <dbReference type="ARBA" id="ARBA00023114"/>
    </source>
</evidence>
<evidence type="ECO:0000256" key="7">
    <source>
        <dbReference type="ARBA" id="ARBA00022692"/>
    </source>
</evidence>
<evidence type="ECO:0000256" key="3">
    <source>
        <dbReference type="ARBA" id="ARBA00022448"/>
    </source>
</evidence>
<evidence type="ECO:0000256" key="2">
    <source>
        <dbReference type="ARBA" id="ARBA00007780"/>
    </source>
</evidence>
<dbReference type="AlphaFoldDB" id="A0A8C2SSH1"/>
<dbReference type="InterPro" id="IPR001925">
    <property type="entry name" value="Porin_Euk"/>
</dbReference>
<reference evidence="21" key="1">
    <citation type="submission" date="2015-11" db="EMBL/GenBank/DDBJ databases">
        <authorList>
            <consortium name="International Coturnix japonica Genome Analysis Consortium"/>
            <person name="Warren W."/>
            <person name="Burt D.W."/>
            <person name="Antin P.B."/>
            <person name="Lanford R."/>
            <person name="Gros J."/>
            <person name="Wilson R.K."/>
        </authorList>
    </citation>
    <scope>NUCLEOTIDE SEQUENCE [LARGE SCALE GENOMIC DNA]</scope>
</reference>
<proteinExistence type="inferred from homology"/>
<evidence type="ECO:0000256" key="10">
    <source>
        <dbReference type="ARBA" id="ARBA00022843"/>
    </source>
</evidence>
<keyword evidence="12" id="KW-0406">Ion transport</keyword>
<evidence type="ECO:0000256" key="11">
    <source>
        <dbReference type="ARBA" id="ARBA00022990"/>
    </source>
</evidence>
<dbReference type="PANTHER" id="PTHR11743:SF28">
    <property type="entry name" value="VOLTAGE-DEPENDENT ANION-SELECTIVE CHANNEL PROTEIN 3"/>
    <property type="match status" value="1"/>
</dbReference>
<keyword evidence="3" id="KW-0813">Transport</keyword>
<reference evidence="21" key="2">
    <citation type="submission" date="2025-08" db="UniProtKB">
        <authorList>
            <consortium name="Ensembl"/>
        </authorList>
    </citation>
    <scope>IDENTIFICATION</scope>
</reference>
<dbReference type="PANTHER" id="PTHR11743">
    <property type="entry name" value="VOLTAGE-DEPENDENT ANION-SELECTIVE CHANNEL"/>
    <property type="match status" value="1"/>
</dbReference>
<dbReference type="GO" id="GO:0008308">
    <property type="term" value="F:voltage-gated monoatomic anion channel activity"/>
    <property type="evidence" value="ECO:0007669"/>
    <property type="project" value="InterPro"/>
</dbReference>
<comment type="subunit">
    <text evidence="18">Interacts with ARMC12 in a TBC1D21-dependent manner. Interacts with MISFA.</text>
</comment>
<keyword evidence="22" id="KW-1185">Reference proteome</keyword>
<reference evidence="21" key="3">
    <citation type="submission" date="2025-09" db="UniProtKB">
        <authorList>
            <consortium name="Ensembl"/>
        </authorList>
    </citation>
    <scope>IDENTIFICATION</scope>
</reference>
<evidence type="ECO:0000256" key="6">
    <source>
        <dbReference type="ARBA" id="ARBA00022553"/>
    </source>
</evidence>
<keyword evidence="10" id="KW-0832">Ubl conjugation</keyword>